<gene>
    <name evidence="1" type="ORF">IDF66_13720</name>
</gene>
<sequence length="208" mass="23626">MNERTEFADFAAALDYWSQVQITLAQAGRFETKAPLYEQPYFDGDRVMIPRGPGNAEDSDGYTDYSILRGDGLYAVHTAGRRRGEASPDSPRFWFGRFDDAAKYFVGRVVGGPTRSRLRREHMPVVNLQWLGRGLSPGWSEVPEPDPSGFLPSKRFFRHDNRDRFYFTTDIDTATSFLLSLSWRELNDAFARDIPGIDGVPLPVFSDD</sequence>
<protein>
    <submittedName>
        <fullName evidence="1">Uncharacterized protein</fullName>
    </submittedName>
</protein>
<proteinExistence type="predicted"/>
<comment type="caution">
    <text evidence="1">The sequence shown here is derived from an EMBL/GenBank/DDBJ whole genome shotgun (WGS) entry which is preliminary data.</text>
</comment>
<reference evidence="1 2" key="1">
    <citation type="submission" date="2020-09" db="EMBL/GenBank/DDBJ databases">
        <title>Novel species in genus Gordonia.</title>
        <authorList>
            <person name="Zhang G."/>
        </authorList>
    </citation>
    <scope>NUCLEOTIDE SEQUENCE [LARGE SCALE GENOMIC DNA]</scope>
    <source>
        <strain evidence="1 2">ON-33</strain>
    </source>
</reference>
<keyword evidence="2" id="KW-1185">Reference proteome</keyword>
<evidence type="ECO:0000313" key="1">
    <source>
        <dbReference type="EMBL" id="MBD1320640.1"/>
    </source>
</evidence>
<dbReference type="EMBL" id="JACWMS010000002">
    <property type="protein sequence ID" value="MBD1320640.1"/>
    <property type="molecule type" value="Genomic_DNA"/>
</dbReference>
<organism evidence="1 2">
    <name type="scientific">Gordonia hankookensis</name>
    <dbReference type="NCBI Taxonomy" id="589403"/>
    <lineage>
        <taxon>Bacteria</taxon>
        <taxon>Bacillati</taxon>
        <taxon>Actinomycetota</taxon>
        <taxon>Actinomycetes</taxon>
        <taxon>Mycobacteriales</taxon>
        <taxon>Gordoniaceae</taxon>
        <taxon>Gordonia</taxon>
    </lineage>
</organism>
<dbReference type="RefSeq" id="WP_190267252.1">
    <property type="nucleotide sequence ID" value="NZ_BAABAD010000004.1"/>
</dbReference>
<name>A0ABR7WDB8_9ACTN</name>
<accession>A0ABR7WDB8</accession>
<evidence type="ECO:0000313" key="2">
    <source>
        <dbReference type="Proteomes" id="UP000602395"/>
    </source>
</evidence>
<dbReference type="Proteomes" id="UP000602395">
    <property type="component" value="Unassembled WGS sequence"/>
</dbReference>